<protein>
    <submittedName>
        <fullName evidence="2">Putative RNA-binding Zn ribbon-like protein</fullName>
    </submittedName>
</protein>
<evidence type="ECO:0000313" key="2">
    <source>
        <dbReference type="EMBL" id="TCO41223.1"/>
    </source>
</evidence>
<dbReference type="SUPFAM" id="SSF160904">
    <property type="entry name" value="Jann2411-like"/>
    <property type="match status" value="1"/>
</dbReference>
<dbReference type="Pfam" id="PF07336">
    <property type="entry name" value="ABATE"/>
    <property type="match status" value="1"/>
</dbReference>
<dbReference type="InterPro" id="IPR010852">
    <property type="entry name" value="ABATE"/>
</dbReference>
<dbReference type="Pfam" id="PF11706">
    <property type="entry name" value="zf-CGNR"/>
    <property type="match status" value="1"/>
</dbReference>
<evidence type="ECO:0000313" key="3">
    <source>
        <dbReference type="Proteomes" id="UP000294862"/>
    </source>
</evidence>
<comment type="caution">
    <text evidence="2">The sequence shown here is derived from an EMBL/GenBank/DDBJ whole genome shotgun (WGS) entry which is preliminary data.</text>
</comment>
<gene>
    <name evidence="2" type="ORF">EV148_103143</name>
</gene>
<dbReference type="PANTHER" id="PTHR35525:SF3">
    <property type="entry name" value="BLL6575 PROTEIN"/>
    <property type="match status" value="1"/>
</dbReference>
<sequence length="204" mass="22834">MDLSRIERVGGSLCLDFVNTRASHFDPAAPEYLAGYADLVEWLRGCDGGLDARSASRLLVAARAHPRRAAAAFAHAHDLRGLLERVFARRAHGHAPAPADLHALEREATAAFAHRRLEAGAQWQWRWDEDDALERPLWDVLASAVDLLRHGDPGRLKQCPAPDGCGWLFHDASKNRTRRWCSMRMCGNGAKARRFQQRRRDAGN</sequence>
<name>A0A4R2I9V7_9GAMM</name>
<dbReference type="AlphaFoldDB" id="A0A4R2I9V7"/>
<dbReference type="EMBL" id="SLWQ01000003">
    <property type="protein sequence ID" value="TCO41223.1"/>
    <property type="molecule type" value="Genomic_DNA"/>
</dbReference>
<reference evidence="2 3" key="1">
    <citation type="journal article" date="2015" name="Stand. Genomic Sci.">
        <title>Genomic Encyclopedia of Bacterial and Archaeal Type Strains, Phase III: the genomes of soil and plant-associated and newly described type strains.</title>
        <authorList>
            <person name="Whitman W.B."/>
            <person name="Woyke T."/>
            <person name="Klenk H.P."/>
            <person name="Zhou Y."/>
            <person name="Lilburn T.G."/>
            <person name="Beck B.J."/>
            <person name="De Vos P."/>
            <person name="Vandamme P."/>
            <person name="Eisen J.A."/>
            <person name="Garrity G."/>
            <person name="Hugenholtz P."/>
            <person name="Kyrpides N.C."/>
        </authorList>
    </citation>
    <scope>NUCLEOTIDE SEQUENCE [LARGE SCALE GENOMIC DNA]</scope>
    <source>
        <strain evidence="2 3">A3</strain>
    </source>
</reference>
<dbReference type="Proteomes" id="UP000294862">
    <property type="component" value="Unassembled WGS sequence"/>
</dbReference>
<dbReference type="OrthoDB" id="9808437at2"/>
<dbReference type="InterPro" id="IPR023286">
    <property type="entry name" value="ABATE_dom_sf"/>
</dbReference>
<dbReference type="InterPro" id="IPR021005">
    <property type="entry name" value="Znf_CGNR"/>
</dbReference>
<dbReference type="Gene3D" id="1.10.3300.10">
    <property type="entry name" value="Jann2411-like domain"/>
    <property type="match status" value="1"/>
</dbReference>
<feature type="domain" description="Zinc finger CGNR" evidence="1">
    <location>
        <begin position="155"/>
        <end position="199"/>
    </location>
</feature>
<accession>A0A4R2I9V7</accession>
<keyword evidence="3" id="KW-1185">Reference proteome</keyword>
<dbReference type="PANTHER" id="PTHR35525">
    <property type="entry name" value="BLL6575 PROTEIN"/>
    <property type="match status" value="1"/>
</dbReference>
<dbReference type="RefSeq" id="WP_158287371.1">
    <property type="nucleotide sequence ID" value="NZ_JACGXM010000004.1"/>
</dbReference>
<organism evidence="2 3">
    <name type="scientific">Dokdonella fugitiva</name>
    <dbReference type="NCBI Taxonomy" id="328517"/>
    <lineage>
        <taxon>Bacteria</taxon>
        <taxon>Pseudomonadati</taxon>
        <taxon>Pseudomonadota</taxon>
        <taxon>Gammaproteobacteria</taxon>
        <taxon>Lysobacterales</taxon>
        <taxon>Rhodanobacteraceae</taxon>
        <taxon>Dokdonella</taxon>
    </lineage>
</organism>
<evidence type="ECO:0000259" key="1">
    <source>
        <dbReference type="Pfam" id="PF11706"/>
    </source>
</evidence>
<proteinExistence type="predicted"/>